<dbReference type="GO" id="GO:0003677">
    <property type="term" value="F:DNA binding"/>
    <property type="evidence" value="ECO:0007669"/>
    <property type="project" value="UniProtKB-KW"/>
</dbReference>
<comment type="function">
    <text evidence="5">Repressor of the lactose catabolism operon. Galactose-6-phosphate is the inducer.</text>
</comment>
<dbReference type="InterPro" id="IPR014036">
    <property type="entry name" value="DeoR-like_C"/>
</dbReference>
<proteinExistence type="predicted"/>
<dbReference type="InterPro" id="IPR036390">
    <property type="entry name" value="WH_DNA-bd_sf"/>
</dbReference>
<evidence type="ECO:0000256" key="1">
    <source>
        <dbReference type="ARBA" id="ARBA00021390"/>
    </source>
</evidence>
<evidence type="ECO:0000313" key="7">
    <source>
        <dbReference type="EMBL" id="MDN4479927.1"/>
    </source>
</evidence>
<dbReference type="PRINTS" id="PR00037">
    <property type="entry name" value="HTHLACR"/>
</dbReference>
<dbReference type="RefSeq" id="WP_301141176.1">
    <property type="nucleotide sequence ID" value="NZ_JAUHQA010000001.1"/>
</dbReference>
<feature type="domain" description="HTH deoR-type" evidence="6">
    <location>
        <begin position="21"/>
        <end position="76"/>
    </location>
</feature>
<sequence length="271" mass="29467">MSSRRTPTAPDRLEESPVMYAQERQQSILATARSRGRVEVGLLAEELGVTVETVRRDLTALERLGVLRRVHGGALPVERLTLEPSLEARQTQFADRKRRIGSRAVMELHEGDTVLLDSGTTTLAIAHALPPGMRLTVITNSIDVAAHLANRERTELMMLGGRVRQRTGAAVGEWLTRALTDVTVDVAFLGTNGFTVKHGLTTPDQAESAAKRAMATAARRLVCVSDASKAGQVHLHRFASTEDVALIISDDSLDDDTVQDFEDVGVEVART</sequence>
<evidence type="ECO:0000259" key="6">
    <source>
        <dbReference type="PROSITE" id="PS51000"/>
    </source>
</evidence>
<dbReference type="SUPFAM" id="SSF100950">
    <property type="entry name" value="NagB/RpiA/CoA transferase-like"/>
    <property type="match status" value="1"/>
</dbReference>
<evidence type="ECO:0000313" key="8">
    <source>
        <dbReference type="Proteomes" id="UP001172708"/>
    </source>
</evidence>
<name>A0ABT8GER6_9MICO</name>
<dbReference type="Pfam" id="PF00455">
    <property type="entry name" value="DeoRC"/>
    <property type="match status" value="1"/>
</dbReference>
<dbReference type="SUPFAM" id="SSF46785">
    <property type="entry name" value="Winged helix' DNA-binding domain"/>
    <property type="match status" value="1"/>
</dbReference>
<dbReference type="InterPro" id="IPR001034">
    <property type="entry name" value="DeoR_HTH"/>
</dbReference>
<reference evidence="7" key="1">
    <citation type="submission" date="2023-06" db="EMBL/GenBank/DDBJ databases">
        <title>Egi l300058.</title>
        <authorList>
            <person name="Gao L."/>
            <person name="Fang B.-Z."/>
            <person name="Li W.-J."/>
        </authorList>
    </citation>
    <scope>NUCLEOTIDE SEQUENCE</scope>
    <source>
        <strain evidence="7">EGI L300058</strain>
    </source>
</reference>
<dbReference type="InterPro" id="IPR037171">
    <property type="entry name" value="NagB/RpiA_transferase-like"/>
</dbReference>
<dbReference type="InterPro" id="IPR036388">
    <property type="entry name" value="WH-like_DNA-bd_sf"/>
</dbReference>
<dbReference type="Proteomes" id="UP001172708">
    <property type="component" value="Unassembled WGS sequence"/>
</dbReference>
<keyword evidence="7" id="KW-0238">DNA-binding</keyword>
<dbReference type="Gene3D" id="1.10.10.10">
    <property type="entry name" value="Winged helix-like DNA-binding domain superfamily/Winged helix DNA-binding domain"/>
    <property type="match status" value="1"/>
</dbReference>
<keyword evidence="3" id="KW-0805">Transcription regulation</keyword>
<keyword evidence="4" id="KW-0804">Transcription</keyword>
<dbReference type="InterPro" id="IPR050313">
    <property type="entry name" value="Carb_Metab_HTH_regulators"/>
</dbReference>
<dbReference type="EMBL" id="JAUHQA010000001">
    <property type="protein sequence ID" value="MDN4479927.1"/>
    <property type="molecule type" value="Genomic_DNA"/>
</dbReference>
<keyword evidence="2" id="KW-0678">Repressor</keyword>
<dbReference type="SMART" id="SM00420">
    <property type="entry name" value="HTH_DEOR"/>
    <property type="match status" value="1"/>
</dbReference>
<gene>
    <name evidence="7" type="ORF">QQX02_03195</name>
</gene>
<dbReference type="Gene3D" id="3.40.50.1360">
    <property type="match status" value="1"/>
</dbReference>
<dbReference type="PROSITE" id="PS51000">
    <property type="entry name" value="HTH_DEOR_2"/>
    <property type="match status" value="1"/>
</dbReference>
<evidence type="ECO:0000256" key="4">
    <source>
        <dbReference type="ARBA" id="ARBA00023163"/>
    </source>
</evidence>
<protein>
    <recommendedName>
        <fullName evidence="1">Lactose phosphotransferase system repressor</fullName>
    </recommendedName>
</protein>
<dbReference type="PANTHER" id="PTHR30363">
    <property type="entry name" value="HTH-TYPE TRANSCRIPTIONAL REGULATOR SRLR-RELATED"/>
    <property type="match status" value="1"/>
</dbReference>
<dbReference type="Pfam" id="PF08220">
    <property type="entry name" value="HTH_DeoR"/>
    <property type="match status" value="1"/>
</dbReference>
<organism evidence="7 8">
    <name type="scientific">Demequina muriae</name>
    <dbReference type="NCBI Taxonomy" id="3051664"/>
    <lineage>
        <taxon>Bacteria</taxon>
        <taxon>Bacillati</taxon>
        <taxon>Actinomycetota</taxon>
        <taxon>Actinomycetes</taxon>
        <taxon>Micrococcales</taxon>
        <taxon>Demequinaceae</taxon>
        <taxon>Demequina</taxon>
    </lineage>
</organism>
<accession>A0ABT8GER6</accession>
<comment type="caution">
    <text evidence="7">The sequence shown here is derived from an EMBL/GenBank/DDBJ whole genome shotgun (WGS) entry which is preliminary data.</text>
</comment>
<evidence type="ECO:0000256" key="5">
    <source>
        <dbReference type="ARBA" id="ARBA00024937"/>
    </source>
</evidence>
<evidence type="ECO:0000256" key="3">
    <source>
        <dbReference type="ARBA" id="ARBA00023015"/>
    </source>
</evidence>
<evidence type="ECO:0000256" key="2">
    <source>
        <dbReference type="ARBA" id="ARBA00022491"/>
    </source>
</evidence>
<dbReference type="PANTHER" id="PTHR30363:SF4">
    <property type="entry name" value="GLYCEROL-3-PHOSPHATE REGULON REPRESSOR"/>
    <property type="match status" value="1"/>
</dbReference>
<keyword evidence="8" id="KW-1185">Reference proteome</keyword>
<dbReference type="SMART" id="SM01134">
    <property type="entry name" value="DeoRC"/>
    <property type="match status" value="1"/>
</dbReference>